<dbReference type="InterPro" id="IPR050757">
    <property type="entry name" value="Collagen_mod_GT25"/>
</dbReference>
<keyword evidence="4" id="KW-1133">Transmembrane helix</keyword>
<feature type="transmembrane region" description="Helical" evidence="4">
    <location>
        <begin position="6"/>
        <end position="26"/>
    </location>
</feature>
<dbReference type="RefSeq" id="XP_044724940.1">
    <property type="nucleotide sequence ID" value="XM_044858540.1"/>
</dbReference>
<evidence type="ECO:0000259" key="5">
    <source>
        <dbReference type="Pfam" id="PF01755"/>
    </source>
</evidence>
<evidence type="ECO:0000313" key="7">
    <source>
        <dbReference type="Proteomes" id="UP000824596"/>
    </source>
</evidence>
<gene>
    <name evidence="6" type="ORF">HRG_00069</name>
</gene>
<evidence type="ECO:0000313" key="6">
    <source>
        <dbReference type="EMBL" id="KAH0967427.1"/>
    </source>
</evidence>
<dbReference type="Pfam" id="PF01755">
    <property type="entry name" value="Glyco_transf_25"/>
    <property type="match status" value="1"/>
</dbReference>
<keyword evidence="4" id="KW-0812">Transmembrane</keyword>
<dbReference type="GO" id="GO:0016740">
    <property type="term" value="F:transferase activity"/>
    <property type="evidence" value="ECO:0007669"/>
    <property type="project" value="UniProtKB-KW"/>
</dbReference>
<evidence type="ECO:0000256" key="2">
    <source>
        <dbReference type="ARBA" id="ARBA00022676"/>
    </source>
</evidence>
<feature type="domain" description="Glycosyl transferase family 25" evidence="5">
    <location>
        <begin position="68"/>
        <end position="164"/>
    </location>
</feature>
<evidence type="ECO:0000256" key="1">
    <source>
        <dbReference type="ARBA" id="ARBA00006721"/>
    </source>
</evidence>
<keyword evidence="3" id="KW-0808">Transferase</keyword>
<organism evidence="6 7">
    <name type="scientific">Hirsutella rhossiliensis</name>
    <dbReference type="NCBI Taxonomy" id="111463"/>
    <lineage>
        <taxon>Eukaryota</taxon>
        <taxon>Fungi</taxon>
        <taxon>Dikarya</taxon>
        <taxon>Ascomycota</taxon>
        <taxon>Pezizomycotina</taxon>
        <taxon>Sordariomycetes</taxon>
        <taxon>Hypocreomycetidae</taxon>
        <taxon>Hypocreales</taxon>
        <taxon>Ophiocordycipitaceae</taxon>
        <taxon>Hirsutella</taxon>
    </lineage>
</organism>
<evidence type="ECO:0000256" key="4">
    <source>
        <dbReference type="SAM" id="Phobius"/>
    </source>
</evidence>
<keyword evidence="4" id="KW-0472">Membrane</keyword>
<dbReference type="GeneID" id="68349198"/>
<keyword evidence="7" id="KW-1185">Reference proteome</keyword>
<comment type="similarity">
    <text evidence="1">Belongs to the glycosyltransferase 25 family.</text>
</comment>
<reference evidence="6" key="1">
    <citation type="submission" date="2021-09" db="EMBL/GenBank/DDBJ databases">
        <title>A high-quality genome of the endoparasitic fungus Hirsutella rhossiliensis with a comparison of Hirsutella genomes reveals transposable elements contributing to genome size variation.</title>
        <authorList>
            <person name="Lin R."/>
            <person name="Jiao Y."/>
            <person name="Sun X."/>
            <person name="Ling J."/>
            <person name="Xie B."/>
            <person name="Cheng X."/>
        </authorList>
    </citation>
    <scope>NUCLEOTIDE SEQUENCE</scope>
    <source>
        <strain evidence="6">HR02</strain>
    </source>
</reference>
<dbReference type="OrthoDB" id="47375at2759"/>
<accession>A0A9P8N5N7</accession>
<dbReference type="EMBL" id="JAIZPD010000001">
    <property type="protein sequence ID" value="KAH0967427.1"/>
    <property type="molecule type" value="Genomic_DNA"/>
</dbReference>
<dbReference type="Proteomes" id="UP000824596">
    <property type="component" value="Unassembled WGS sequence"/>
</dbReference>
<dbReference type="CDD" id="cd06532">
    <property type="entry name" value="Glyco_transf_25"/>
    <property type="match status" value="1"/>
</dbReference>
<evidence type="ECO:0000256" key="3">
    <source>
        <dbReference type="ARBA" id="ARBA00022679"/>
    </source>
</evidence>
<comment type="caution">
    <text evidence="6">The sequence shown here is derived from an EMBL/GenBank/DDBJ whole genome shotgun (WGS) entry which is preliminary data.</text>
</comment>
<dbReference type="AlphaFoldDB" id="A0A9P8N5N7"/>
<protein>
    <submittedName>
        <fullName evidence="6">Glycosyltransferase family 25 (LPS biosynthesis protein) domain-containing protein</fullName>
    </submittedName>
</protein>
<dbReference type="InterPro" id="IPR002654">
    <property type="entry name" value="Glyco_trans_25"/>
</dbReference>
<name>A0A9P8N5N7_9HYPO</name>
<dbReference type="PANTHER" id="PTHR10730">
    <property type="entry name" value="PROCOLLAGEN-LYSINE,2-OXOGLUTARATE 5-DIOXYGENASE/GLYCOSYLTRANSFERASE 25 FAMILY MEMBER"/>
    <property type="match status" value="1"/>
</dbReference>
<dbReference type="PANTHER" id="PTHR10730:SF53">
    <property type="entry name" value="GLYCOSYLTRANSFERASE 25 FAMILY MEMBER"/>
    <property type="match status" value="1"/>
</dbReference>
<sequence>MPRTYVPVRTGWAFGVVAFFFVILILHNSRRLAASGSLLQFPTKVKAPETQGQDRLLDDIYNSTLGFEKIMVVSLPSRTDRRDGMVLQSALTHMSIDFIDGLSGSAVPEKAIPKIENMGHIVDAELGSWRGHMNAIQEVIRQNLSSALIMEDDADWDIRLKEQLRGVALATRALTQPLIGYPDAYADPTYPKPANKSASVVTEIPFEKLPRTEPPKISPYGDDWDVFWIGHCGQTFPHNDNLELPKGRVIRHKDVTVPEKKHLESLYIKPFVLKNDYPDHTRAVHHSQWGTCTLGYAISQRGARNILFQLGLKGANAPFDLMLRAFCDGEPGRGKNKCLTTQPSLMEHYRPVGPYKDESDIKSGVEGFRTEGETKMIRWSVRLNTEKLIKGEPDLIDKYPDAEEKKE</sequence>
<proteinExistence type="inferred from homology"/>
<keyword evidence="2" id="KW-0328">Glycosyltransferase</keyword>